<dbReference type="Gene3D" id="2.60.120.620">
    <property type="entry name" value="q2cbj1_9rhob like domain"/>
    <property type="match status" value="1"/>
</dbReference>
<organism evidence="3">
    <name type="scientific">Cladocopium goreaui</name>
    <dbReference type="NCBI Taxonomy" id="2562237"/>
    <lineage>
        <taxon>Eukaryota</taxon>
        <taxon>Sar</taxon>
        <taxon>Alveolata</taxon>
        <taxon>Dinophyceae</taxon>
        <taxon>Suessiales</taxon>
        <taxon>Symbiodiniaceae</taxon>
        <taxon>Cladocopium</taxon>
    </lineage>
</organism>
<dbReference type="AlphaFoldDB" id="A0A9P1FXN9"/>
<sequence length="646" mass="71838">MVSPCAELRRAYQQDGFAVARELVPQEALEAALGPEGLPAALSVGRYGYEKSSTLTTLEHLPKGVTDMSSMNLIHNGHFLHAIKGLWPLIMSASFGAGCVFGMLPESFEMHQVRGGPIASVLGSMSGDAHVLRMNAHMKLAPKVPGVSDQHVAGHRDYDYWRHRFKGRPQHYRDDFVNSTVTAWIPLVPVDRYGSMIYGREKAEQGDHGDPTRLRARSLSGVQRVQVRAEPGDVLLHGMDTYHWSTLMQNTSERVRWHVELRFHNAAVLDRLDMSDDELHHVMTGPAIEKVDTERSYATLLDVIFQGIEKVRWRFNADTLGQILSGSDWRRQLEIPVIGLGTGRLWPVETIAPAMHSFLLMGGRHLDTAVSYWSQSAVAGVCRAAMANGVGKDLVITTKIWPLGFKESLEASRGALKQLDGVGQVVILLHSPGQVKGKPKGPGGQKFAEAPASCRDEARPNSWRRCRAESFMALAALREAGVVSGIGVSNFLKRHLEELRHDLRALKAEGSRSGRGLLRTWPPDVVQHEVHLLQREEELVRYCRLWNITVVSYGTLGSPEAKAKLLDHPVVRQAAEMEGLTAAQVLMKWALQRGLHLIPTTSNPEHMQQLLQVPQLPQLRRGTLALLESVPQWEAPIYHPYLEAIE</sequence>
<reference evidence="3" key="1">
    <citation type="submission" date="2022-10" db="EMBL/GenBank/DDBJ databases">
        <authorList>
            <person name="Chen Y."/>
            <person name="Dougan E. K."/>
            <person name="Chan C."/>
            <person name="Rhodes N."/>
            <person name="Thang M."/>
        </authorList>
    </citation>
    <scope>NUCLEOTIDE SEQUENCE</scope>
</reference>
<feature type="region of interest" description="Disordered" evidence="1">
    <location>
        <begin position="434"/>
        <end position="453"/>
    </location>
</feature>
<dbReference type="Pfam" id="PF00248">
    <property type="entry name" value="Aldo_ket_red"/>
    <property type="match status" value="1"/>
</dbReference>
<dbReference type="EMBL" id="CAMXCT010001435">
    <property type="protein sequence ID" value="CAI3990052.1"/>
    <property type="molecule type" value="Genomic_DNA"/>
</dbReference>
<name>A0A9P1FXN9_9DINO</name>
<dbReference type="InterPro" id="IPR023210">
    <property type="entry name" value="NADP_OxRdtase_dom"/>
</dbReference>
<evidence type="ECO:0000256" key="1">
    <source>
        <dbReference type="SAM" id="MobiDB-lite"/>
    </source>
</evidence>
<dbReference type="OrthoDB" id="416253at2759"/>
<accession>A0A9P1FXN9</accession>
<dbReference type="CDD" id="cd19071">
    <property type="entry name" value="AKR_AKR1-5-like"/>
    <property type="match status" value="1"/>
</dbReference>
<evidence type="ECO:0000313" key="6">
    <source>
        <dbReference type="Proteomes" id="UP001152797"/>
    </source>
</evidence>
<evidence type="ECO:0000313" key="5">
    <source>
        <dbReference type="EMBL" id="CAL4777364.1"/>
    </source>
</evidence>
<dbReference type="SUPFAM" id="SSF51197">
    <property type="entry name" value="Clavaminate synthase-like"/>
    <property type="match status" value="1"/>
</dbReference>
<keyword evidence="6" id="KW-1185">Reference proteome</keyword>
<evidence type="ECO:0000313" key="3">
    <source>
        <dbReference type="EMBL" id="CAI3990052.1"/>
    </source>
</evidence>
<dbReference type="EMBL" id="CAMXCT020001435">
    <property type="protein sequence ID" value="CAL1143427.1"/>
    <property type="molecule type" value="Genomic_DNA"/>
</dbReference>
<dbReference type="PANTHER" id="PTHR43827:SF10">
    <property type="entry name" value="ZGC:110366"/>
    <property type="match status" value="1"/>
</dbReference>
<dbReference type="SUPFAM" id="SSF51430">
    <property type="entry name" value="NAD(P)-linked oxidoreductase"/>
    <property type="match status" value="1"/>
</dbReference>
<protein>
    <submittedName>
        <fullName evidence="5">Aldo-keto reductase, putative</fullName>
    </submittedName>
</protein>
<reference evidence="4" key="2">
    <citation type="submission" date="2024-04" db="EMBL/GenBank/DDBJ databases">
        <authorList>
            <person name="Chen Y."/>
            <person name="Shah S."/>
            <person name="Dougan E. K."/>
            <person name="Thang M."/>
            <person name="Chan C."/>
        </authorList>
    </citation>
    <scope>NUCLEOTIDE SEQUENCE [LARGE SCALE GENOMIC DNA]</scope>
</reference>
<dbReference type="InterPro" id="IPR020471">
    <property type="entry name" value="AKR"/>
</dbReference>
<dbReference type="InterPro" id="IPR036812">
    <property type="entry name" value="NAD(P)_OxRdtase_dom_sf"/>
</dbReference>
<dbReference type="Proteomes" id="UP001152797">
    <property type="component" value="Unassembled WGS sequence"/>
</dbReference>
<proteinExistence type="predicted"/>
<dbReference type="GO" id="GO:0016491">
    <property type="term" value="F:oxidoreductase activity"/>
    <property type="evidence" value="ECO:0007669"/>
    <property type="project" value="InterPro"/>
</dbReference>
<evidence type="ECO:0000259" key="2">
    <source>
        <dbReference type="Pfam" id="PF00248"/>
    </source>
</evidence>
<dbReference type="PANTHER" id="PTHR43827">
    <property type="entry name" value="2,5-DIKETO-D-GLUCONIC ACID REDUCTASE"/>
    <property type="match status" value="1"/>
</dbReference>
<gene>
    <name evidence="3" type="ORF">C1SCF055_LOCUS17073</name>
</gene>
<evidence type="ECO:0000313" key="4">
    <source>
        <dbReference type="EMBL" id="CAL1143427.1"/>
    </source>
</evidence>
<dbReference type="PRINTS" id="PR00069">
    <property type="entry name" value="ALDKETRDTASE"/>
</dbReference>
<dbReference type="EMBL" id="CAMXCT030001435">
    <property type="protein sequence ID" value="CAL4777364.1"/>
    <property type="molecule type" value="Genomic_DNA"/>
</dbReference>
<feature type="domain" description="NADP-dependent oxidoreductase" evidence="2">
    <location>
        <begin position="338"/>
        <end position="619"/>
    </location>
</feature>
<comment type="caution">
    <text evidence="3">The sequence shown here is derived from an EMBL/GenBank/DDBJ whole genome shotgun (WGS) entry which is preliminary data.</text>
</comment>
<dbReference type="Gene3D" id="3.20.20.100">
    <property type="entry name" value="NADP-dependent oxidoreductase domain"/>
    <property type="match status" value="1"/>
</dbReference>